<dbReference type="PANTHER" id="PTHR24321:SF8">
    <property type="entry name" value="ESTRADIOL 17-BETA-DEHYDROGENASE 8-RELATED"/>
    <property type="match status" value="1"/>
</dbReference>
<dbReference type="InterPro" id="IPR002347">
    <property type="entry name" value="SDR_fam"/>
</dbReference>
<reference evidence="5 6" key="1">
    <citation type="submission" date="2016-11" db="EMBL/GenBank/DDBJ databases">
        <authorList>
            <person name="Jaros S."/>
            <person name="Januszkiewicz K."/>
            <person name="Wedrychowicz H."/>
        </authorList>
    </citation>
    <scope>NUCLEOTIDE SEQUENCE [LARGE SCALE GENOMIC DNA]</scope>
    <source>
        <strain evidence="5 6">DSM 21986</strain>
    </source>
</reference>
<dbReference type="STRING" id="1194090.SAMN05443144_11012"/>
<accession>A0A1M5CKE7</accession>
<keyword evidence="2" id="KW-0560">Oxidoreductase</keyword>
<evidence type="ECO:0000256" key="3">
    <source>
        <dbReference type="ARBA" id="ARBA00023027"/>
    </source>
</evidence>
<dbReference type="CDD" id="cd05233">
    <property type="entry name" value="SDR_c"/>
    <property type="match status" value="1"/>
</dbReference>
<dbReference type="Proteomes" id="UP000184041">
    <property type="component" value="Unassembled WGS sequence"/>
</dbReference>
<dbReference type="EMBL" id="FQUS01000010">
    <property type="protein sequence ID" value="SHF55255.1"/>
    <property type="molecule type" value="Genomic_DNA"/>
</dbReference>
<proteinExistence type="inferred from homology"/>
<feature type="domain" description="Ketoreductase" evidence="4">
    <location>
        <begin position="7"/>
        <end position="191"/>
    </location>
</feature>
<dbReference type="PRINTS" id="PR00080">
    <property type="entry name" value="SDRFAMILY"/>
</dbReference>
<evidence type="ECO:0000313" key="5">
    <source>
        <dbReference type="EMBL" id="SHF55255.1"/>
    </source>
</evidence>
<name>A0A1M5CKE7_9BACT</name>
<dbReference type="Pfam" id="PF13561">
    <property type="entry name" value="adh_short_C2"/>
    <property type="match status" value="1"/>
</dbReference>
<dbReference type="NCBIfam" id="NF005559">
    <property type="entry name" value="PRK07231.1"/>
    <property type="match status" value="1"/>
</dbReference>
<dbReference type="GO" id="GO:0016491">
    <property type="term" value="F:oxidoreductase activity"/>
    <property type="evidence" value="ECO:0007669"/>
    <property type="project" value="UniProtKB-KW"/>
</dbReference>
<protein>
    <submittedName>
        <fullName evidence="5">NAD(P)-dependent dehydrogenase, short-chain alcohol dehydrogenase family</fullName>
    </submittedName>
</protein>
<keyword evidence="3" id="KW-0520">NAD</keyword>
<keyword evidence="6" id="KW-1185">Reference proteome</keyword>
<dbReference type="InterPro" id="IPR057326">
    <property type="entry name" value="KR_dom"/>
</dbReference>
<evidence type="ECO:0000256" key="1">
    <source>
        <dbReference type="ARBA" id="ARBA00006484"/>
    </source>
</evidence>
<evidence type="ECO:0000256" key="2">
    <source>
        <dbReference type="ARBA" id="ARBA00023002"/>
    </source>
</evidence>
<dbReference type="InterPro" id="IPR020904">
    <property type="entry name" value="Sc_DH/Rdtase_CS"/>
</dbReference>
<dbReference type="Gene3D" id="3.40.50.720">
    <property type="entry name" value="NAD(P)-binding Rossmann-like Domain"/>
    <property type="match status" value="1"/>
</dbReference>
<comment type="similarity">
    <text evidence="1">Belongs to the short-chain dehydrogenases/reductases (SDR) family.</text>
</comment>
<dbReference type="RefSeq" id="WP_073063526.1">
    <property type="nucleotide sequence ID" value="NZ_FQUS01000010.1"/>
</dbReference>
<dbReference type="SUPFAM" id="SSF51735">
    <property type="entry name" value="NAD(P)-binding Rossmann-fold domains"/>
    <property type="match status" value="1"/>
</dbReference>
<dbReference type="FunFam" id="3.40.50.720:FF:000084">
    <property type="entry name" value="Short-chain dehydrogenase reductase"/>
    <property type="match status" value="1"/>
</dbReference>
<dbReference type="PRINTS" id="PR00081">
    <property type="entry name" value="GDHRDH"/>
</dbReference>
<dbReference type="PROSITE" id="PS00061">
    <property type="entry name" value="ADH_SHORT"/>
    <property type="match status" value="1"/>
</dbReference>
<dbReference type="OrthoDB" id="9804104at2"/>
<dbReference type="SMART" id="SM00822">
    <property type="entry name" value="PKS_KR"/>
    <property type="match status" value="1"/>
</dbReference>
<evidence type="ECO:0000313" key="6">
    <source>
        <dbReference type="Proteomes" id="UP000184041"/>
    </source>
</evidence>
<dbReference type="InterPro" id="IPR036291">
    <property type="entry name" value="NAD(P)-bd_dom_sf"/>
</dbReference>
<sequence length="255" mass="26848">MKKLKNKVALITGGTRGMGRAVAELFAEEGASVVVNGRNQQRGEEVVESISRRGGEALFVQGDVRSPEVNRQLVEKAATAYGSLDILIPNAGVLGLGSVTGVDEETWQHTLDTNLNAVFYLLRAAIPEMQKTDMTGTVVVTGSIAAHKGFPNHAAYCASKGAVESLVRQAAVDYAPGIRINLIQPGPVETKLYKDSAAAFPDPDTILDEVPETLPMKRTGSPDDIARTVLFLASEDSSWITGSVIAIDGGASAAG</sequence>
<gene>
    <name evidence="5" type="ORF">SAMN05443144_11012</name>
</gene>
<organism evidence="5 6">
    <name type="scientific">Fodinibius roseus</name>
    <dbReference type="NCBI Taxonomy" id="1194090"/>
    <lineage>
        <taxon>Bacteria</taxon>
        <taxon>Pseudomonadati</taxon>
        <taxon>Balneolota</taxon>
        <taxon>Balneolia</taxon>
        <taxon>Balneolales</taxon>
        <taxon>Balneolaceae</taxon>
        <taxon>Fodinibius</taxon>
    </lineage>
</organism>
<dbReference type="AlphaFoldDB" id="A0A1M5CKE7"/>
<dbReference type="PANTHER" id="PTHR24321">
    <property type="entry name" value="DEHYDROGENASES, SHORT CHAIN"/>
    <property type="match status" value="1"/>
</dbReference>
<evidence type="ECO:0000259" key="4">
    <source>
        <dbReference type="SMART" id="SM00822"/>
    </source>
</evidence>